<gene>
    <name evidence="2" type="ORF">C4532_11925</name>
</gene>
<organism evidence="2 3">
    <name type="scientific">Candidatus Abyssobacteria bacterium SURF_17</name>
    <dbReference type="NCBI Taxonomy" id="2093361"/>
    <lineage>
        <taxon>Bacteria</taxon>
        <taxon>Pseudomonadati</taxon>
        <taxon>Candidatus Hydrogenedentota</taxon>
        <taxon>Candidatus Abyssobacteria</taxon>
    </lineage>
</organism>
<dbReference type="Proteomes" id="UP000285961">
    <property type="component" value="Unassembled WGS sequence"/>
</dbReference>
<evidence type="ECO:0000259" key="1">
    <source>
        <dbReference type="Pfam" id="PF13378"/>
    </source>
</evidence>
<dbReference type="SUPFAM" id="SSF51604">
    <property type="entry name" value="Enolase C-terminal domain-like"/>
    <property type="match status" value="1"/>
</dbReference>
<evidence type="ECO:0000313" key="2">
    <source>
        <dbReference type="EMBL" id="RJP68897.1"/>
    </source>
</evidence>
<dbReference type="Pfam" id="PF13378">
    <property type="entry name" value="MR_MLE_C"/>
    <property type="match status" value="1"/>
</dbReference>
<sequence length="89" mass="9654">MGVVIHNQTLGIASAMQIHLAAARYHSLGHAVELFGHIMLEDDLIVEPIDYGNGFATVPQGLGWGVSLDQDALQKYAKKKTILLEEAGR</sequence>
<proteinExistence type="predicted"/>
<reference evidence="2 3" key="1">
    <citation type="journal article" date="2017" name="ISME J.">
        <title>Energy and carbon metabolisms in a deep terrestrial subsurface fluid microbial community.</title>
        <authorList>
            <person name="Momper L."/>
            <person name="Jungbluth S.P."/>
            <person name="Lee M.D."/>
            <person name="Amend J.P."/>
        </authorList>
    </citation>
    <scope>NUCLEOTIDE SEQUENCE [LARGE SCALE GENOMIC DNA]</scope>
    <source>
        <strain evidence="2">SURF_17</strain>
    </source>
</reference>
<dbReference type="InterPro" id="IPR036849">
    <property type="entry name" value="Enolase-like_C_sf"/>
</dbReference>
<name>A0A419EW94_9BACT</name>
<dbReference type="InterPro" id="IPR029065">
    <property type="entry name" value="Enolase_C-like"/>
</dbReference>
<dbReference type="EMBL" id="QZKI01000088">
    <property type="protein sequence ID" value="RJP68897.1"/>
    <property type="molecule type" value="Genomic_DNA"/>
</dbReference>
<dbReference type="AlphaFoldDB" id="A0A419EW94"/>
<feature type="domain" description="Enolase C-terminal" evidence="1">
    <location>
        <begin position="2"/>
        <end position="72"/>
    </location>
</feature>
<protein>
    <recommendedName>
        <fullName evidence="1">Enolase C-terminal domain-containing protein</fullName>
    </recommendedName>
</protein>
<accession>A0A419EW94</accession>
<dbReference type="Gene3D" id="3.20.20.120">
    <property type="entry name" value="Enolase-like C-terminal domain"/>
    <property type="match status" value="1"/>
</dbReference>
<evidence type="ECO:0000313" key="3">
    <source>
        <dbReference type="Proteomes" id="UP000285961"/>
    </source>
</evidence>
<comment type="caution">
    <text evidence="2">The sequence shown here is derived from an EMBL/GenBank/DDBJ whole genome shotgun (WGS) entry which is preliminary data.</text>
</comment>